<gene>
    <name evidence="1" type="ORF">ALC56_06629</name>
</gene>
<proteinExistence type="predicted"/>
<evidence type="ECO:0000313" key="2">
    <source>
        <dbReference type="Proteomes" id="UP000078541"/>
    </source>
</evidence>
<dbReference type="AlphaFoldDB" id="A0A151JX53"/>
<dbReference type="Proteomes" id="UP000078541">
    <property type="component" value="Unassembled WGS sequence"/>
</dbReference>
<organism evidence="1 2">
    <name type="scientific">Trachymyrmex septentrionalis</name>
    <dbReference type="NCBI Taxonomy" id="34720"/>
    <lineage>
        <taxon>Eukaryota</taxon>
        <taxon>Metazoa</taxon>
        <taxon>Ecdysozoa</taxon>
        <taxon>Arthropoda</taxon>
        <taxon>Hexapoda</taxon>
        <taxon>Insecta</taxon>
        <taxon>Pterygota</taxon>
        <taxon>Neoptera</taxon>
        <taxon>Endopterygota</taxon>
        <taxon>Hymenoptera</taxon>
        <taxon>Apocrita</taxon>
        <taxon>Aculeata</taxon>
        <taxon>Formicoidea</taxon>
        <taxon>Formicidae</taxon>
        <taxon>Myrmicinae</taxon>
        <taxon>Trachymyrmex</taxon>
    </lineage>
</organism>
<sequence length="93" mass="10324">MTRIYMNILFCRGLRTAAKKPQISAGPYSYSLDAVKPRAPMYTIASRRALQLISESPGPIYAILPPKSTPIFSFGVKHSKCAPPYITKCDEQC</sequence>
<accession>A0A151JX53</accession>
<protein>
    <submittedName>
        <fullName evidence="1">Uncharacterized protein</fullName>
    </submittedName>
</protein>
<evidence type="ECO:0000313" key="1">
    <source>
        <dbReference type="EMBL" id="KYN38977.1"/>
    </source>
</evidence>
<name>A0A151JX53_9HYME</name>
<dbReference type="EMBL" id="KQ981627">
    <property type="protein sequence ID" value="KYN38977.1"/>
    <property type="molecule type" value="Genomic_DNA"/>
</dbReference>
<reference evidence="1 2" key="1">
    <citation type="submission" date="2016-03" db="EMBL/GenBank/DDBJ databases">
        <title>Trachymyrmex septentrionalis WGS genome.</title>
        <authorList>
            <person name="Nygaard S."/>
            <person name="Hu H."/>
            <person name="Boomsma J."/>
            <person name="Zhang G."/>
        </authorList>
    </citation>
    <scope>NUCLEOTIDE SEQUENCE [LARGE SCALE GENOMIC DNA]</scope>
    <source>
        <strain evidence="1">Tsep2-gDNA-1</strain>
        <tissue evidence="1">Whole body</tissue>
    </source>
</reference>
<keyword evidence="2" id="KW-1185">Reference proteome</keyword>